<reference evidence="2" key="1">
    <citation type="submission" date="2013-08" db="EMBL/GenBank/DDBJ databases">
        <authorList>
            <person name="Mendez C."/>
            <person name="Richter M."/>
            <person name="Ferrer M."/>
            <person name="Sanchez J."/>
        </authorList>
    </citation>
    <scope>NUCLEOTIDE SEQUENCE</scope>
</reference>
<keyword evidence="2" id="KW-0418">Kinase</keyword>
<proteinExistence type="predicted"/>
<protein>
    <submittedName>
        <fullName evidence="2">Adenylate kinase</fullName>
    </submittedName>
</protein>
<sequence>MTRVVALTGTPGVGKTTVAAWLGASRRRASLRWIEVQDMLPHSRRSTPRREPQRRVPVPVDLAHLSRLVRRHRRDGRDGTLLIIGHLSHLLPVQDVFLLRASPVALDRRLARRRETERSRRENMEAERIDLILQEALALGRTVYEFDTTGQRPRTVAGWLRHALNGDLPPRHGVVDWLSTHPPHPEGARTGRRDAVLLQTPKT</sequence>
<keyword evidence="2" id="KW-0808">Transferase</keyword>
<gene>
    <name evidence="2" type="ORF">B1B_03402</name>
</gene>
<accession>T1BTA2</accession>
<feature type="compositionally biased region" description="Basic and acidic residues" evidence="1">
    <location>
        <begin position="183"/>
        <end position="195"/>
    </location>
</feature>
<comment type="caution">
    <text evidence="2">The sequence shown here is derived from an EMBL/GenBank/DDBJ whole genome shotgun (WGS) entry which is preliminary data.</text>
</comment>
<feature type="region of interest" description="Disordered" evidence="1">
    <location>
        <begin position="181"/>
        <end position="203"/>
    </location>
</feature>
<dbReference type="Gene3D" id="3.40.50.300">
    <property type="entry name" value="P-loop containing nucleotide triphosphate hydrolases"/>
    <property type="match status" value="1"/>
</dbReference>
<dbReference type="AlphaFoldDB" id="T1BTA2"/>
<name>T1BTA2_9ZZZZ</name>
<organism evidence="2">
    <name type="scientific">mine drainage metagenome</name>
    <dbReference type="NCBI Taxonomy" id="410659"/>
    <lineage>
        <taxon>unclassified sequences</taxon>
        <taxon>metagenomes</taxon>
        <taxon>ecological metagenomes</taxon>
    </lineage>
</organism>
<evidence type="ECO:0000313" key="2">
    <source>
        <dbReference type="EMBL" id="EQD73082.1"/>
    </source>
</evidence>
<dbReference type="InterPro" id="IPR027417">
    <property type="entry name" value="P-loop_NTPase"/>
</dbReference>
<dbReference type="EMBL" id="AUZY01002094">
    <property type="protein sequence ID" value="EQD73082.1"/>
    <property type="molecule type" value="Genomic_DNA"/>
</dbReference>
<reference evidence="2" key="2">
    <citation type="journal article" date="2014" name="ISME J.">
        <title>Microbial stratification in low pH oxic and suboxic macroscopic growths along an acid mine drainage.</title>
        <authorList>
            <person name="Mendez-Garcia C."/>
            <person name="Mesa V."/>
            <person name="Sprenger R.R."/>
            <person name="Richter M."/>
            <person name="Diez M.S."/>
            <person name="Solano J."/>
            <person name="Bargiela R."/>
            <person name="Golyshina O.V."/>
            <person name="Manteca A."/>
            <person name="Ramos J.L."/>
            <person name="Gallego J.R."/>
            <person name="Llorente I."/>
            <person name="Martins Dos Santos V.A."/>
            <person name="Jensen O.N."/>
            <person name="Pelaez A.I."/>
            <person name="Sanchez J."/>
            <person name="Ferrer M."/>
        </authorList>
    </citation>
    <scope>NUCLEOTIDE SEQUENCE</scope>
</reference>
<dbReference type="SUPFAM" id="SSF52540">
    <property type="entry name" value="P-loop containing nucleoside triphosphate hydrolases"/>
    <property type="match status" value="1"/>
</dbReference>
<dbReference type="GO" id="GO:0016301">
    <property type="term" value="F:kinase activity"/>
    <property type="evidence" value="ECO:0007669"/>
    <property type="project" value="UniProtKB-KW"/>
</dbReference>
<evidence type="ECO:0000256" key="1">
    <source>
        <dbReference type="SAM" id="MobiDB-lite"/>
    </source>
</evidence>
<dbReference type="Pfam" id="PF13238">
    <property type="entry name" value="AAA_18"/>
    <property type="match status" value="1"/>
</dbReference>